<feature type="region of interest" description="Disordered" evidence="5">
    <location>
        <begin position="938"/>
        <end position="975"/>
    </location>
</feature>
<organism evidence="7 8">
    <name type="scientific">Saccharibacillus endophyticus</name>
    <dbReference type="NCBI Taxonomy" id="2060666"/>
    <lineage>
        <taxon>Bacteria</taxon>
        <taxon>Bacillati</taxon>
        <taxon>Bacillota</taxon>
        <taxon>Bacilli</taxon>
        <taxon>Bacillales</taxon>
        <taxon>Paenibacillaceae</taxon>
        <taxon>Saccharibacillus</taxon>
    </lineage>
</organism>
<sequence>MGRKKGVLPLLLAVVTVLGTLPFQPANAQADSAISSVGPQIANGGFETDFWADQSWNAEASDRNQVEPSRFAYADDTWINPAEGSHAFKYWIKDTAPAEQSVTVSQNVYELPAGSYELTAQSMGGGGDEAGHVTLFAGTEQSAAIPTTGYNAWGKVSVKFVLPDPVDELSVGASISGKAAAWGYLDDVRLTRLGSDTSQPVPADIFVQKVEGLGTDFIKGVDVSSVIALEKSGVVFRDEQGAPADLFATLKRSGVNYVRVRVWNDPYDSQGRGYGGGDNDLAKAIQIGKRATDNGMKVLVDFHYSDFWADPAKQQAPKAWKNYTVEQKGQALYDYTKSSLEQLRSAGVDVGMVQVGNETNGFFVGEKDWASIASLFSQGSKAVRDVDSSILVALHFTNPESAGRYAAYAAELTKYGVDYDVFASSYYPFWHGTLSNLTSVLKQVADATGKKVMVAETSYTYTAEDGDGHGNSAPQASGQELDYPISVQGQATSVRNVIDAVAKIGEAGIGVFYWEPAWLPVGPASDLASNRKLWEQDGSGWASSFAAEYDPHDAGQWFGGSAVDNQALFDFTGKPLASLNVFNYVNTGATAPLKVDAISPVSVTVNAGEPVTLPAVVEAVYNDGSTKLIGVNWNQAALQAAVEKGTGQYVIEGLAEGGIPVQAALEIRKRNLLLNGSFEDNVRSMWKITYGEGSVPHTAYQNKASDAKSGSYSLHFYSSEGVNFRVQQTLEGLEPGYYDLSMSIQGGDVTEGEMKLLASSGGQEREAVTGVKGWAQWNEPKIAEIRVEKGDLTVGASIRANAKAWGTLDDFTLTFVRGLETTTPPGGGGQDGGSPGGNTPAPSNPTPSVPQNPAPATPVTPQPAVPAPSNPADNGTVQPPSPTPPGEEAPNADGANGEDPATAGISYMQGYPDGTFRPAKSVTRAELASMLLRLSGGQAAASTPTPAAAGTSTNAEEGTNQDARELASGSAPANSSAYRDVAAGSWAAEAVQTASEAGWMRGTGTESFDPNRPVTRAELAAVLARWKGLNAVGDTGLESEAFTDTADHWAAGDIARARQAGYLLGLPDGRFEPNRALSRAEAAAVFNRVLGRKLPTAPDASRWPDIPSGHWALADIEAAAE</sequence>
<accession>A0ABQ2A786</accession>
<dbReference type="Pfam" id="PF07532">
    <property type="entry name" value="Big_4"/>
    <property type="match status" value="1"/>
</dbReference>
<comment type="catalytic activity">
    <reaction evidence="4">
        <text>The enzyme specifically hydrolyzes (1-&gt;4)-beta-D-galactosidic linkages in type I arabinogalactans.</text>
        <dbReference type="EC" id="3.2.1.89"/>
    </reaction>
</comment>
<dbReference type="Pfam" id="PF07745">
    <property type="entry name" value="Glyco_hydro_53"/>
    <property type="match status" value="1"/>
</dbReference>
<keyword evidence="2 4" id="KW-0378">Hydrolase</keyword>
<protein>
    <recommendedName>
        <fullName evidence="4">Arabinogalactan endo-beta-1,4-galactanase</fullName>
        <ecNumber evidence="4">3.2.1.89</ecNumber>
    </recommendedName>
</protein>
<evidence type="ECO:0000313" key="7">
    <source>
        <dbReference type="EMBL" id="GGH85748.1"/>
    </source>
</evidence>
<dbReference type="InterPro" id="IPR017853">
    <property type="entry name" value="GH"/>
</dbReference>
<comment type="similarity">
    <text evidence="1 4">Belongs to the glycosyl hydrolase 53 family.</text>
</comment>
<name>A0ABQ2A786_9BACL</name>
<keyword evidence="3 4" id="KW-0326">Glycosidase</keyword>
<feature type="chain" id="PRO_5045000866" description="Arabinogalactan endo-beta-1,4-galactanase" evidence="4">
    <location>
        <begin position="29"/>
        <end position="1121"/>
    </location>
</feature>
<dbReference type="Pfam" id="PF00395">
    <property type="entry name" value="SLH"/>
    <property type="match status" value="3"/>
</dbReference>
<dbReference type="PROSITE" id="PS51272">
    <property type="entry name" value="SLH"/>
    <property type="match status" value="3"/>
</dbReference>
<evidence type="ECO:0000256" key="1">
    <source>
        <dbReference type="ARBA" id="ARBA00010687"/>
    </source>
</evidence>
<dbReference type="PANTHER" id="PTHR34983:SF2">
    <property type="entry name" value="ENDO-BETA-1,4-GALACTANASE"/>
    <property type="match status" value="1"/>
</dbReference>
<reference evidence="8" key="1">
    <citation type="journal article" date="2019" name="Int. J. Syst. Evol. Microbiol.">
        <title>The Global Catalogue of Microorganisms (GCM) 10K type strain sequencing project: providing services to taxonomists for standard genome sequencing and annotation.</title>
        <authorList>
            <consortium name="The Broad Institute Genomics Platform"/>
            <consortium name="The Broad Institute Genome Sequencing Center for Infectious Disease"/>
            <person name="Wu L."/>
            <person name="Ma J."/>
        </authorList>
    </citation>
    <scope>NUCLEOTIDE SEQUENCE [LARGE SCALE GENOMIC DNA]</scope>
    <source>
        <strain evidence="8">CCM 8702</strain>
    </source>
</reference>
<dbReference type="PANTHER" id="PTHR34983">
    <property type="entry name" value="ARABINOGALACTAN ENDO-BETA-1,4-GALACTANASE A"/>
    <property type="match status" value="1"/>
</dbReference>
<feature type="domain" description="SLH" evidence="6">
    <location>
        <begin position="882"/>
        <end position="945"/>
    </location>
</feature>
<evidence type="ECO:0000256" key="2">
    <source>
        <dbReference type="ARBA" id="ARBA00022801"/>
    </source>
</evidence>
<dbReference type="InterPro" id="IPR001119">
    <property type="entry name" value="SLH_dom"/>
</dbReference>
<keyword evidence="4" id="KW-0732">Signal</keyword>
<dbReference type="EC" id="3.2.1.89" evidence="4"/>
<dbReference type="RefSeq" id="WP_172246755.1">
    <property type="nucleotide sequence ID" value="NZ_BMDD01000006.1"/>
</dbReference>
<feature type="domain" description="SLH" evidence="6">
    <location>
        <begin position="1037"/>
        <end position="1100"/>
    </location>
</feature>
<evidence type="ECO:0000313" key="8">
    <source>
        <dbReference type="Proteomes" id="UP000605427"/>
    </source>
</evidence>
<feature type="domain" description="SLH" evidence="6">
    <location>
        <begin position="974"/>
        <end position="1036"/>
    </location>
</feature>
<dbReference type="Gene3D" id="3.20.20.80">
    <property type="entry name" value="Glycosidases"/>
    <property type="match status" value="1"/>
</dbReference>
<dbReference type="Proteomes" id="UP000605427">
    <property type="component" value="Unassembled WGS sequence"/>
</dbReference>
<feature type="compositionally biased region" description="Gly residues" evidence="5">
    <location>
        <begin position="825"/>
        <end position="836"/>
    </location>
</feature>
<feature type="region of interest" description="Disordered" evidence="5">
    <location>
        <begin position="819"/>
        <end position="909"/>
    </location>
</feature>
<feature type="compositionally biased region" description="Low complexity" evidence="5">
    <location>
        <begin position="939"/>
        <end position="955"/>
    </location>
</feature>
<feature type="compositionally biased region" description="Pro residues" evidence="5">
    <location>
        <begin position="842"/>
        <end position="869"/>
    </location>
</feature>
<dbReference type="EMBL" id="BMDD01000006">
    <property type="protein sequence ID" value="GGH85748.1"/>
    <property type="molecule type" value="Genomic_DNA"/>
</dbReference>
<gene>
    <name evidence="7" type="ORF">GCM10007362_43900</name>
</gene>
<comment type="caution">
    <text evidence="7">The sequence shown here is derived from an EMBL/GenBank/DDBJ whole genome shotgun (WGS) entry which is preliminary data.</text>
</comment>
<keyword evidence="8" id="KW-1185">Reference proteome</keyword>
<evidence type="ECO:0000256" key="3">
    <source>
        <dbReference type="ARBA" id="ARBA00023295"/>
    </source>
</evidence>
<dbReference type="InterPro" id="IPR011683">
    <property type="entry name" value="Glyco_hydro_53"/>
</dbReference>
<dbReference type="Gene3D" id="2.60.120.260">
    <property type="entry name" value="Galactose-binding domain-like"/>
    <property type="match status" value="2"/>
</dbReference>
<evidence type="ECO:0000259" key="6">
    <source>
        <dbReference type="PROSITE" id="PS51272"/>
    </source>
</evidence>
<dbReference type="InterPro" id="IPR011081">
    <property type="entry name" value="Big_4"/>
</dbReference>
<evidence type="ECO:0000256" key="4">
    <source>
        <dbReference type="RuleBase" id="RU361192"/>
    </source>
</evidence>
<proteinExistence type="inferred from homology"/>
<feature type="signal peptide" evidence="4">
    <location>
        <begin position="1"/>
        <end position="28"/>
    </location>
</feature>
<dbReference type="SUPFAM" id="SSF51445">
    <property type="entry name" value="(Trans)glycosidases"/>
    <property type="match status" value="1"/>
</dbReference>
<evidence type="ECO:0000256" key="5">
    <source>
        <dbReference type="SAM" id="MobiDB-lite"/>
    </source>
</evidence>